<comment type="caution">
    <text evidence="4">The sequence shown here is derived from an EMBL/GenBank/DDBJ whole genome shotgun (WGS) entry which is preliminary data.</text>
</comment>
<feature type="chain" id="PRO_5011955825" description="Prolamin-like domain-containing protein" evidence="2">
    <location>
        <begin position="29"/>
        <end position="133"/>
    </location>
</feature>
<evidence type="ECO:0000259" key="3">
    <source>
        <dbReference type="Pfam" id="PF05617"/>
    </source>
</evidence>
<dbReference type="OMA" id="WMAMEET"/>
<keyword evidence="5" id="KW-1185">Reference proteome</keyword>
<protein>
    <recommendedName>
        <fullName evidence="3">Prolamin-like domain-containing protein</fullName>
    </recommendedName>
</protein>
<evidence type="ECO:0000313" key="5">
    <source>
        <dbReference type="Proteomes" id="UP000187609"/>
    </source>
</evidence>
<evidence type="ECO:0000256" key="2">
    <source>
        <dbReference type="SAM" id="SignalP"/>
    </source>
</evidence>
<feature type="signal peptide" evidence="2">
    <location>
        <begin position="1"/>
        <end position="28"/>
    </location>
</feature>
<gene>
    <name evidence="4" type="ORF">A4A49_33537</name>
</gene>
<dbReference type="EMBL" id="MJEQ01037193">
    <property type="protein sequence ID" value="OIS97125.1"/>
    <property type="molecule type" value="Genomic_DNA"/>
</dbReference>
<dbReference type="Pfam" id="PF05617">
    <property type="entry name" value="Prolamin_like"/>
    <property type="match status" value="1"/>
</dbReference>
<dbReference type="PANTHER" id="PTHR31181:SF80">
    <property type="entry name" value="PROLAMIN-LIKE DOMAIN-CONTAINING PROTEIN"/>
    <property type="match status" value="1"/>
</dbReference>
<evidence type="ECO:0000313" key="4">
    <source>
        <dbReference type="EMBL" id="OIS97125.1"/>
    </source>
</evidence>
<dbReference type="GO" id="GO:0009567">
    <property type="term" value="P:double fertilization forming a zygote and endosperm"/>
    <property type="evidence" value="ECO:0007669"/>
    <property type="project" value="TreeGrafter"/>
</dbReference>
<dbReference type="InterPro" id="IPR008502">
    <property type="entry name" value="Prolamin-like"/>
</dbReference>
<dbReference type="Gramene" id="OIS97125">
    <property type="protein sequence ID" value="OIS97125"/>
    <property type="gene ID" value="A4A49_33537"/>
</dbReference>
<keyword evidence="1 2" id="KW-0732">Signal</keyword>
<dbReference type="GO" id="GO:0080155">
    <property type="term" value="P:regulation of double fertilization forming a zygote and endosperm"/>
    <property type="evidence" value="ECO:0007669"/>
    <property type="project" value="TreeGrafter"/>
</dbReference>
<dbReference type="GO" id="GO:0005576">
    <property type="term" value="C:extracellular region"/>
    <property type="evidence" value="ECO:0007669"/>
    <property type="project" value="TreeGrafter"/>
</dbReference>
<name>A0A1J6HWA9_NICAT</name>
<proteinExistence type="predicted"/>
<sequence length="133" mass="14688">MASTLSSFLYLLLVMISSFSMLIQPGLSRYTSSTDVTEFYSLQQCWAAMEDMMVCGYEISEILGGNLMSLNVVSEECCKAINEVTNKCAFYGLNNPFNFLVPPFVKDLCYNNNGNGVLSTPSPFVVDPYGPLN</sequence>
<dbReference type="GO" id="GO:0031982">
    <property type="term" value="C:vesicle"/>
    <property type="evidence" value="ECO:0007669"/>
    <property type="project" value="TreeGrafter"/>
</dbReference>
<dbReference type="Proteomes" id="UP000187609">
    <property type="component" value="Unassembled WGS sequence"/>
</dbReference>
<dbReference type="PANTHER" id="PTHR31181">
    <property type="entry name" value="EGG CELL-SECRETED PROTEIN 1.4"/>
    <property type="match status" value="1"/>
</dbReference>
<reference evidence="4" key="1">
    <citation type="submission" date="2016-11" db="EMBL/GenBank/DDBJ databases">
        <title>The genome of Nicotiana attenuata.</title>
        <authorList>
            <person name="Xu S."/>
            <person name="Brockmoeller T."/>
            <person name="Gaquerel E."/>
            <person name="Navarro A."/>
            <person name="Kuhl H."/>
            <person name="Gase K."/>
            <person name="Ling Z."/>
            <person name="Zhou W."/>
            <person name="Kreitzer C."/>
            <person name="Stanke M."/>
            <person name="Tang H."/>
            <person name="Lyons E."/>
            <person name="Pandey P."/>
            <person name="Pandey S.P."/>
            <person name="Timmermann B."/>
            <person name="Baldwin I.T."/>
        </authorList>
    </citation>
    <scope>NUCLEOTIDE SEQUENCE [LARGE SCALE GENOMIC DNA]</scope>
    <source>
        <strain evidence="4">UT</strain>
    </source>
</reference>
<feature type="domain" description="Prolamin-like" evidence="3">
    <location>
        <begin position="44"/>
        <end position="107"/>
    </location>
</feature>
<accession>A0A1J6HWA9</accession>
<organism evidence="4 5">
    <name type="scientific">Nicotiana attenuata</name>
    <name type="common">Coyote tobacco</name>
    <dbReference type="NCBI Taxonomy" id="49451"/>
    <lineage>
        <taxon>Eukaryota</taxon>
        <taxon>Viridiplantae</taxon>
        <taxon>Streptophyta</taxon>
        <taxon>Embryophyta</taxon>
        <taxon>Tracheophyta</taxon>
        <taxon>Spermatophyta</taxon>
        <taxon>Magnoliopsida</taxon>
        <taxon>eudicotyledons</taxon>
        <taxon>Gunneridae</taxon>
        <taxon>Pentapetalae</taxon>
        <taxon>asterids</taxon>
        <taxon>lamiids</taxon>
        <taxon>Solanales</taxon>
        <taxon>Solanaceae</taxon>
        <taxon>Nicotianoideae</taxon>
        <taxon>Nicotianeae</taxon>
        <taxon>Nicotiana</taxon>
    </lineage>
</organism>
<evidence type="ECO:0000256" key="1">
    <source>
        <dbReference type="ARBA" id="ARBA00022729"/>
    </source>
</evidence>
<dbReference type="AlphaFoldDB" id="A0A1J6HWA9"/>
<dbReference type="GO" id="GO:2000008">
    <property type="term" value="P:regulation of protein localization to cell surface"/>
    <property type="evidence" value="ECO:0007669"/>
    <property type="project" value="TreeGrafter"/>
</dbReference>